<proteinExistence type="predicted"/>
<comment type="caution">
    <text evidence="2">The sequence shown here is derived from an EMBL/GenBank/DDBJ whole genome shotgun (WGS) entry which is preliminary data.</text>
</comment>
<name>A0A543GAJ0_9PSEU</name>
<sequence length="460" mass="48219">MSGAFTMLTATAAALLTIAVAAVRTPGVARVFLLTQVVYWSLSYLARPIVLVWVQPEPGFGDNVADPRLAGIGYDHGIETVMAPVVVGLWVYAALAVAYALWVRHRGKSRSPDLAPAAALVPTLAAVFVLGMIGRFAALATGSAGSAGDVDSSNPVLSGVATLAAVGAIGLIVYYRSADRMRTIAVIGGLLLVQLQWTVAVESKSPIMGAALALAVRFALDGWTRRRVLGVVGLSIVAVGGFGWLQSIKLSEGAVAATVAADAQYPAVIQPFMSILRRFDLLAAATDAYYMGGRPWLSTGEVLQYTLQSLVPAQLLGVEKFHSGTAWADEVRGSSVDMTRVSVSLAEGNINEGYVLGGYAGVVMAVTSTFGLLLFACWALRARQVVFVALGLTVIGAPVLFERGVLGSAEVLGKSLQIAVAIWIVDMTVREFRQRSVGRSALAIRPRFDAPTGTGTGGLR</sequence>
<protein>
    <recommendedName>
        <fullName evidence="4">O-antigen polysaccharide polymerase Wzy-like protein</fullName>
    </recommendedName>
</protein>
<organism evidence="2 3">
    <name type="scientific">Pseudonocardia cypriaca</name>
    <dbReference type="NCBI Taxonomy" id="882449"/>
    <lineage>
        <taxon>Bacteria</taxon>
        <taxon>Bacillati</taxon>
        <taxon>Actinomycetota</taxon>
        <taxon>Actinomycetes</taxon>
        <taxon>Pseudonocardiales</taxon>
        <taxon>Pseudonocardiaceae</taxon>
        <taxon>Pseudonocardia</taxon>
    </lineage>
</organism>
<evidence type="ECO:0000313" key="3">
    <source>
        <dbReference type="Proteomes" id="UP000319818"/>
    </source>
</evidence>
<dbReference type="AlphaFoldDB" id="A0A543GAJ0"/>
<keyword evidence="1" id="KW-0472">Membrane</keyword>
<evidence type="ECO:0000256" key="1">
    <source>
        <dbReference type="SAM" id="Phobius"/>
    </source>
</evidence>
<evidence type="ECO:0000313" key="2">
    <source>
        <dbReference type="EMBL" id="TQM43102.1"/>
    </source>
</evidence>
<accession>A0A543GAJ0</accession>
<feature type="transmembrane region" description="Helical" evidence="1">
    <location>
        <begin position="156"/>
        <end position="175"/>
    </location>
</feature>
<keyword evidence="1" id="KW-0812">Transmembrane</keyword>
<reference evidence="2 3" key="1">
    <citation type="submission" date="2019-06" db="EMBL/GenBank/DDBJ databases">
        <title>Sequencing the genomes of 1000 actinobacteria strains.</title>
        <authorList>
            <person name="Klenk H.-P."/>
        </authorList>
    </citation>
    <scope>NUCLEOTIDE SEQUENCE [LARGE SCALE GENOMIC DNA]</scope>
    <source>
        <strain evidence="2 3">DSM 45511</strain>
    </source>
</reference>
<dbReference type="Proteomes" id="UP000319818">
    <property type="component" value="Unassembled WGS sequence"/>
</dbReference>
<feature type="transmembrane region" description="Helical" evidence="1">
    <location>
        <begin position="114"/>
        <end position="136"/>
    </location>
</feature>
<feature type="transmembrane region" description="Helical" evidence="1">
    <location>
        <begin position="354"/>
        <end position="378"/>
    </location>
</feature>
<feature type="transmembrane region" description="Helical" evidence="1">
    <location>
        <begin position="227"/>
        <end position="245"/>
    </location>
</feature>
<dbReference type="RefSeq" id="WP_211361727.1">
    <property type="nucleotide sequence ID" value="NZ_VFPH01000001.1"/>
</dbReference>
<feature type="transmembrane region" description="Helical" evidence="1">
    <location>
        <begin position="81"/>
        <end position="102"/>
    </location>
</feature>
<feature type="transmembrane region" description="Helical" evidence="1">
    <location>
        <begin position="385"/>
        <end position="405"/>
    </location>
</feature>
<gene>
    <name evidence="2" type="ORF">FB388_0443</name>
</gene>
<keyword evidence="1" id="KW-1133">Transmembrane helix</keyword>
<dbReference type="EMBL" id="VFPH01000001">
    <property type="protein sequence ID" value="TQM43102.1"/>
    <property type="molecule type" value="Genomic_DNA"/>
</dbReference>
<evidence type="ECO:0008006" key="4">
    <source>
        <dbReference type="Google" id="ProtNLM"/>
    </source>
</evidence>
<keyword evidence="3" id="KW-1185">Reference proteome</keyword>